<dbReference type="EnsemblMetazoa" id="ISCW024669-RA">
    <property type="protein sequence ID" value="ISCW024669-PA"/>
    <property type="gene ID" value="ISCW024669"/>
</dbReference>
<evidence type="ECO:0000313" key="9">
    <source>
        <dbReference type="EMBL" id="EEC14449.1"/>
    </source>
</evidence>
<keyword evidence="5" id="KW-0325">Glycoprotein</keyword>
<dbReference type="HOGENOM" id="CLU_006586_13_0_1"/>
<dbReference type="PaxDb" id="6945-B7Q6H7"/>
<evidence type="ECO:0000256" key="4">
    <source>
        <dbReference type="ARBA" id="ARBA00023157"/>
    </source>
</evidence>
<keyword evidence="2" id="KW-0719">Serine esterase</keyword>
<evidence type="ECO:0000259" key="8">
    <source>
        <dbReference type="Pfam" id="PF00135"/>
    </source>
</evidence>
<dbReference type="EMBL" id="DS867945">
    <property type="protein sequence ID" value="EEC14449.1"/>
    <property type="molecule type" value="Genomic_DNA"/>
</dbReference>
<name>B7Q6H7_IXOSC</name>
<evidence type="ECO:0000313" key="11">
    <source>
        <dbReference type="Proteomes" id="UP000001555"/>
    </source>
</evidence>
<feature type="domain" description="Carboxylesterase type B" evidence="8">
    <location>
        <begin position="30"/>
        <end position="466"/>
    </location>
</feature>
<evidence type="ECO:0000256" key="2">
    <source>
        <dbReference type="ARBA" id="ARBA00022487"/>
    </source>
</evidence>
<proteinExistence type="inferred from homology"/>
<dbReference type="VEuPathDB" id="VectorBase:ISCP_027774"/>
<accession>B7Q6H7</accession>
<dbReference type="InterPro" id="IPR019826">
    <property type="entry name" value="Carboxylesterase_B_AS"/>
</dbReference>
<dbReference type="Gene3D" id="3.40.50.1820">
    <property type="entry name" value="alpha/beta hydrolase"/>
    <property type="match status" value="1"/>
</dbReference>
<keyword evidence="3 7" id="KW-0378">Hydrolase</keyword>
<reference evidence="10" key="2">
    <citation type="submission" date="2020-05" db="UniProtKB">
        <authorList>
            <consortium name="EnsemblMetazoa"/>
        </authorList>
    </citation>
    <scope>IDENTIFICATION</scope>
    <source>
        <strain evidence="10">wikel</strain>
    </source>
</reference>
<gene>
    <name evidence="9" type="ORF">IscW_ISCW024669</name>
</gene>
<reference evidence="9 11" key="1">
    <citation type="submission" date="2008-03" db="EMBL/GenBank/DDBJ databases">
        <title>Annotation of Ixodes scapularis.</title>
        <authorList>
            <consortium name="Ixodes scapularis Genome Project Consortium"/>
            <person name="Caler E."/>
            <person name="Hannick L.I."/>
            <person name="Bidwell S."/>
            <person name="Joardar V."/>
            <person name="Thiagarajan M."/>
            <person name="Amedeo P."/>
            <person name="Galinsky K.J."/>
            <person name="Schobel S."/>
            <person name="Inman J."/>
            <person name="Hostetler J."/>
            <person name="Miller J."/>
            <person name="Hammond M."/>
            <person name="Megy K."/>
            <person name="Lawson D."/>
            <person name="Kodira C."/>
            <person name="Sutton G."/>
            <person name="Meyer J."/>
            <person name="Hill C.A."/>
            <person name="Birren B."/>
            <person name="Nene V."/>
            <person name="Collins F."/>
            <person name="Alarcon-Chaidez F."/>
            <person name="Wikel S."/>
            <person name="Strausberg R."/>
        </authorList>
    </citation>
    <scope>NUCLEOTIDE SEQUENCE [LARGE SCALE GENOMIC DNA]</scope>
    <source>
        <strain evidence="11">Wikel</strain>
        <strain evidence="9">Wikel colony</strain>
    </source>
</reference>
<dbReference type="GO" id="GO:0003990">
    <property type="term" value="F:acetylcholinesterase activity"/>
    <property type="evidence" value="ECO:0007669"/>
    <property type="project" value="UniProtKB-EC"/>
</dbReference>
<evidence type="ECO:0000256" key="1">
    <source>
        <dbReference type="ARBA" id="ARBA00005964"/>
    </source>
</evidence>
<dbReference type="InterPro" id="IPR000997">
    <property type="entry name" value="Cholinesterase"/>
</dbReference>
<feature type="non-terminal residue" evidence="9">
    <location>
        <position position="467"/>
    </location>
</feature>
<keyword evidence="7" id="KW-0732">Signal</keyword>
<evidence type="ECO:0000256" key="5">
    <source>
        <dbReference type="ARBA" id="ARBA00023180"/>
    </source>
</evidence>
<dbReference type="PRINTS" id="PR00878">
    <property type="entry name" value="CHOLNESTRASE"/>
</dbReference>
<organism>
    <name type="scientific">Ixodes scapularis</name>
    <name type="common">Black-legged tick</name>
    <name type="synonym">Deer tick</name>
    <dbReference type="NCBI Taxonomy" id="6945"/>
    <lineage>
        <taxon>Eukaryota</taxon>
        <taxon>Metazoa</taxon>
        <taxon>Ecdysozoa</taxon>
        <taxon>Arthropoda</taxon>
        <taxon>Chelicerata</taxon>
        <taxon>Arachnida</taxon>
        <taxon>Acari</taxon>
        <taxon>Parasitiformes</taxon>
        <taxon>Ixodida</taxon>
        <taxon>Ixodoidea</taxon>
        <taxon>Ixodidae</taxon>
        <taxon>Ixodinae</taxon>
        <taxon>Ixodes</taxon>
    </lineage>
</organism>
<dbReference type="Proteomes" id="UP000001555">
    <property type="component" value="Unassembled WGS sequence"/>
</dbReference>
<dbReference type="VEuPathDB" id="VectorBase:ISCI024669"/>
<dbReference type="EC" id="3.1.1.-" evidence="7"/>
<dbReference type="OrthoDB" id="6501553at2759"/>
<feature type="signal peptide" evidence="7">
    <location>
        <begin position="1"/>
        <end position="23"/>
    </location>
</feature>
<dbReference type="Pfam" id="PF00135">
    <property type="entry name" value="COesterase"/>
    <property type="match status" value="1"/>
</dbReference>
<dbReference type="EMBL" id="ABJB010205774">
    <property type="status" value="NOT_ANNOTATED_CDS"/>
    <property type="molecule type" value="Genomic_DNA"/>
</dbReference>
<dbReference type="InterPro" id="IPR029058">
    <property type="entry name" value="AB_hydrolase_fold"/>
</dbReference>
<dbReference type="FunFam" id="3.40.50.1820:FF:000538">
    <property type="entry name" value="Carboxylic ester hydrolase"/>
    <property type="match status" value="1"/>
</dbReference>
<dbReference type="AlphaFoldDB" id="B7Q6H7"/>
<sequence length="467" mass="51275">MEVLDTFIALMLSVVLGTAAVQGRFTQSCLQVALSLGEVQGTAVNFEHNGVSYQTAAFLGIPFAEDTGYENRFKKPTATSGWNGVFNATYKRSPCIQRNTTGPNGFFVDASNATEDCLHLNIWVPTGCVDGSQRYPVIFWAYGGTFNTGGNSFDFYDGRFISGFGKMIVVAPNYRVGVFGFLNTDTPDVTGNMALHDMITAHDWVMNHIERFGGDRNNIILAGQSAGSIISSLFMISPLLPSSFYSKAYLLSGSAFTVLPENSEGSAKDNFEIFSNKASCSIETTTESLECLRAKNGTKVLNAELESSLLFTPSYYDDILPVKLTELLQGIEAINKTVLLSSTRSDGAGYFELAFPDVVENNLTFTPALLAQTFPTIFDNIDNDTLYGILELLPGPYNISQDNYMGWKELLGDILFRCPMHFMGEALSEKGANVYMQEIWSKPSFSVFSAEYAGHAEDVFMLFGYSF</sequence>
<evidence type="ECO:0000256" key="7">
    <source>
        <dbReference type="RuleBase" id="RU361235"/>
    </source>
</evidence>
<dbReference type="PANTHER" id="PTHR43918">
    <property type="entry name" value="ACETYLCHOLINESTERASE"/>
    <property type="match status" value="1"/>
</dbReference>
<evidence type="ECO:0000256" key="3">
    <source>
        <dbReference type="ARBA" id="ARBA00022801"/>
    </source>
</evidence>
<keyword evidence="4" id="KW-1015">Disulfide bond</keyword>
<keyword evidence="11" id="KW-1185">Reference proteome</keyword>
<dbReference type="SUPFAM" id="SSF53474">
    <property type="entry name" value="alpha/beta-Hydrolases"/>
    <property type="match status" value="1"/>
</dbReference>
<dbReference type="InterPro" id="IPR002018">
    <property type="entry name" value="CarbesteraseB"/>
</dbReference>
<dbReference type="InterPro" id="IPR050654">
    <property type="entry name" value="AChE-related_enzymes"/>
</dbReference>
<dbReference type="PROSITE" id="PS00122">
    <property type="entry name" value="CARBOXYLESTERASE_B_1"/>
    <property type="match status" value="1"/>
</dbReference>
<dbReference type="PANTHER" id="PTHR43918:SF4">
    <property type="entry name" value="CARBOXYLIC ESTER HYDROLASE"/>
    <property type="match status" value="1"/>
</dbReference>
<dbReference type="ESTHER" id="ixosc-b7q6h7">
    <property type="family name" value="Cholinesterase-like"/>
</dbReference>
<dbReference type="STRING" id="6945.B7Q6H7"/>
<comment type="similarity">
    <text evidence="1 7">Belongs to the type-B carboxylesterase/lipase family.</text>
</comment>
<evidence type="ECO:0000313" key="10">
    <source>
        <dbReference type="EnsemblMetazoa" id="ISCW024669-PA"/>
    </source>
</evidence>
<dbReference type="VEuPathDB" id="VectorBase:ISCW024669"/>
<feature type="chain" id="PRO_5010894984" description="Carboxylic ester hydrolase" evidence="7">
    <location>
        <begin position="24"/>
        <end position="467"/>
    </location>
</feature>
<comment type="catalytic activity">
    <reaction evidence="6">
        <text>acetylcholine + H2O = choline + acetate + H(+)</text>
        <dbReference type="Rhea" id="RHEA:17561"/>
        <dbReference type="ChEBI" id="CHEBI:15354"/>
        <dbReference type="ChEBI" id="CHEBI:15355"/>
        <dbReference type="ChEBI" id="CHEBI:15377"/>
        <dbReference type="ChEBI" id="CHEBI:15378"/>
        <dbReference type="ChEBI" id="CHEBI:30089"/>
        <dbReference type="EC" id="3.1.1.7"/>
    </reaction>
</comment>
<protein>
    <recommendedName>
        <fullName evidence="7">Carboxylic ester hydrolase</fullName>
        <ecNumber evidence="7">3.1.1.-</ecNumber>
    </recommendedName>
</protein>
<evidence type="ECO:0000256" key="6">
    <source>
        <dbReference type="ARBA" id="ARBA00048484"/>
    </source>
</evidence>